<accession>A0AAE0FA26</accession>
<feature type="region of interest" description="Disordered" evidence="1">
    <location>
        <begin position="57"/>
        <end position="82"/>
    </location>
</feature>
<keyword evidence="3" id="KW-1185">Reference proteome</keyword>
<proteinExistence type="predicted"/>
<dbReference type="AlphaFoldDB" id="A0AAE0FA26"/>
<sequence length="97" mass="10508">MAPGAAAKKVEESKVATYGDVRPHHLVAFGVEVYGGLGPGACGFLKKTQRRFEERRCMEESVEEEEEVEGGGGGEEEAALGSSMGWKEKWLLSFTLT</sequence>
<reference evidence="2 3" key="1">
    <citation type="journal article" date="2015" name="Genome Biol. Evol.">
        <title>Comparative Genomics of a Bacterivorous Green Alga Reveals Evolutionary Causalities and Consequences of Phago-Mixotrophic Mode of Nutrition.</title>
        <authorList>
            <person name="Burns J.A."/>
            <person name="Paasch A."/>
            <person name="Narechania A."/>
            <person name="Kim E."/>
        </authorList>
    </citation>
    <scope>NUCLEOTIDE SEQUENCE [LARGE SCALE GENOMIC DNA]</scope>
    <source>
        <strain evidence="2 3">PLY_AMNH</strain>
    </source>
</reference>
<evidence type="ECO:0000313" key="2">
    <source>
        <dbReference type="EMBL" id="KAK3255840.1"/>
    </source>
</evidence>
<evidence type="ECO:0000256" key="1">
    <source>
        <dbReference type="SAM" id="MobiDB-lite"/>
    </source>
</evidence>
<name>A0AAE0FA26_9CHLO</name>
<feature type="compositionally biased region" description="Acidic residues" evidence="1">
    <location>
        <begin position="60"/>
        <end position="78"/>
    </location>
</feature>
<gene>
    <name evidence="2" type="ORF">CYMTET_35000</name>
</gene>
<organism evidence="2 3">
    <name type="scientific">Cymbomonas tetramitiformis</name>
    <dbReference type="NCBI Taxonomy" id="36881"/>
    <lineage>
        <taxon>Eukaryota</taxon>
        <taxon>Viridiplantae</taxon>
        <taxon>Chlorophyta</taxon>
        <taxon>Pyramimonadophyceae</taxon>
        <taxon>Pyramimonadales</taxon>
        <taxon>Pyramimonadaceae</taxon>
        <taxon>Cymbomonas</taxon>
    </lineage>
</organism>
<evidence type="ECO:0000313" key="3">
    <source>
        <dbReference type="Proteomes" id="UP001190700"/>
    </source>
</evidence>
<comment type="caution">
    <text evidence="2">The sequence shown here is derived from an EMBL/GenBank/DDBJ whole genome shotgun (WGS) entry which is preliminary data.</text>
</comment>
<dbReference type="EMBL" id="LGRX02022216">
    <property type="protein sequence ID" value="KAK3255840.1"/>
    <property type="molecule type" value="Genomic_DNA"/>
</dbReference>
<dbReference type="Proteomes" id="UP001190700">
    <property type="component" value="Unassembled WGS sequence"/>
</dbReference>
<protein>
    <submittedName>
        <fullName evidence="2">Uncharacterized protein</fullName>
    </submittedName>
</protein>